<evidence type="ECO:0000256" key="1">
    <source>
        <dbReference type="SAM" id="SignalP"/>
    </source>
</evidence>
<comment type="caution">
    <text evidence="2">The sequence shown here is derived from an EMBL/GenBank/DDBJ whole genome shotgun (WGS) entry which is preliminary data.</text>
</comment>
<dbReference type="EMBL" id="LSOG01000077">
    <property type="protein sequence ID" value="OEH46098.1"/>
    <property type="molecule type" value="Genomic_DNA"/>
</dbReference>
<keyword evidence="1" id="KW-0732">Signal</keyword>
<organism evidence="2 3">
    <name type="scientific">Legionella parisiensis</name>
    <dbReference type="NCBI Taxonomy" id="45071"/>
    <lineage>
        <taxon>Bacteria</taxon>
        <taxon>Pseudomonadati</taxon>
        <taxon>Pseudomonadota</taxon>
        <taxon>Gammaproteobacteria</taxon>
        <taxon>Legionellales</taxon>
        <taxon>Legionellaceae</taxon>
        <taxon>Legionella</taxon>
    </lineage>
</organism>
<evidence type="ECO:0008006" key="4">
    <source>
        <dbReference type="Google" id="ProtNLM"/>
    </source>
</evidence>
<dbReference type="Pfam" id="PF24274">
    <property type="entry name" value="NttE"/>
    <property type="match status" value="1"/>
</dbReference>
<dbReference type="PATRIC" id="fig|45071.7.peg.3123"/>
<sequence length="199" mass="22735">MKVNYLVTSLILLPLCGFSQTQDDLTTLTMSQNPENKNSRVTTYSNETEHLKQNKLLTRSIEYPTQIIRMEENIESQQFSCDEVNDQIDKILVQRIVNEKFSYAIYISCYYNPETKLATQFIINSYFDPLSDEAITYLESYLSEYNGTDLLGTKYKIESAKGLIISLEIAAGMKKNPIDLLLQNIEKTIAVSISKAITK</sequence>
<dbReference type="NCBIfam" id="NF037977">
    <property type="entry name" value="Lpg0189_fam"/>
    <property type="match status" value="1"/>
</dbReference>
<dbReference type="InterPro" id="IPR056213">
    <property type="entry name" value="NttE-like"/>
</dbReference>
<feature type="chain" id="PRO_5009179600" description="DUF4136 domain-containing protein" evidence="1">
    <location>
        <begin position="22"/>
        <end position="199"/>
    </location>
</feature>
<reference evidence="2 3" key="1">
    <citation type="submission" date="2016-02" db="EMBL/GenBank/DDBJ databases">
        <title>Secondary metabolites in Legionella.</title>
        <authorList>
            <person name="Tobias N.J."/>
            <person name="Bode H.B."/>
        </authorList>
    </citation>
    <scope>NUCLEOTIDE SEQUENCE [LARGE SCALE GENOMIC DNA]</scope>
    <source>
        <strain evidence="2 3">DSM 19216</strain>
    </source>
</reference>
<accession>A0A1E5JPY4</accession>
<protein>
    <recommendedName>
        <fullName evidence="4">DUF4136 domain-containing protein</fullName>
    </recommendedName>
</protein>
<dbReference type="Proteomes" id="UP000095229">
    <property type="component" value="Unassembled WGS sequence"/>
</dbReference>
<proteinExistence type="predicted"/>
<keyword evidence="3" id="KW-1185">Reference proteome</keyword>
<dbReference type="AlphaFoldDB" id="A0A1E5JPY4"/>
<gene>
    <name evidence="2" type="ORF">lpari_02925</name>
</gene>
<evidence type="ECO:0000313" key="3">
    <source>
        <dbReference type="Proteomes" id="UP000095229"/>
    </source>
</evidence>
<evidence type="ECO:0000313" key="2">
    <source>
        <dbReference type="EMBL" id="OEH46098.1"/>
    </source>
</evidence>
<feature type="signal peptide" evidence="1">
    <location>
        <begin position="1"/>
        <end position="21"/>
    </location>
</feature>
<name>A0A1E5JPY4_9GAMM</name>